<dbReference type="SMART" id="SM00487">
    <property type="entry name" value="DEXDc"/>
    <property type="match status" value="1"/>
</dbReference>
<evidence type="ECO:0000313" key="4">
    <source>
        <dbReference type="Proteomes" id="UP001589609"/>
    </source>
</evidence>
<sequence length="776" mass="88477">MNQFTQFQQVLAERDYLKRENEYLKKLVMQLMQPAAVSLDTKEEIITNQSQPKDKIRLFRSIFKGRNDVYALRWESKNGRSGYTPACAHEWDPQLCKKPEIKCSACKHRSLLPLTDQTIYQHLSGACTVGVYALQKDETTSFLAVDFDKEDWMQDVKAFVDTCKQLEIPCSVERSRSGKGAHVWIFFKENISAAMARKLGMTILTKTLERRYEVGLESYDRLFPNQDTLPKGGFGNLIALPLQKNARSLGNSVFIDDSFVPYADQWMYLSSVKKMTNQEVQRVIMTYHSEKQSIQVQDVPLPRRIGIVLKDGIYIRKETIPSLLLTKMMELAVLHNPEFYKAERNRLSTQRIPRVINCSTDTGEHLILPRGCLEGLQTLLQKMSIEVNIIDQRYTGEPIDFCFQANLLPQQEEALQSLFEHETGILCAATGFGKTVTATALIARRKTNTLIIVHRKQLMEQWAEQLSTFLGIPIKSIGRIGSGKNIVTGMLDIATVQSLNYRGEIKSLITQYGQVIVDECHHISAISFEKVLRNLRAKYVYGLTATPTRKDGLHPILYMQCGPVRYKTNLKKQAQIRPFGHKLIPRRTNFQTANTVITNIYSELGVDEKRNDLLFNDVLQALEAGRSPLILTERVQHVEELAKRFKGFAKNIVILAGNIKKKELQQALDTLAQIPASEERLVIATGKYIGEGFDGPRLDTLFLAMPVSWQGTLQQYVGRLHRVHTGKQEVQVYDYVDHKVPVLQKMYEKRLKGYSSMGYTVADSTSDTETKQMKLF</sequence>
<dbReference type="InterPro" id="IPR006935">
    <property type="entry name" value="Helicase/UvrB_N"/>
</dbReference>
<dbReference type="RefSeq" id="WP_379948278.1">
    <property type="nucleotide sequence ID" value="NZ_JBHMAF010000020.1"/>
</dbReference>
<dbReference type="PANTHER" id="PTHR47396">
    <property type="entry name" value="TYPE I RESTRICTION ENZYME ECOKI R PROTEIN"/>
    <property type="match status" value="1"/>
</dbReference>
<dbReference type="CDD" id="cd18785">
    <property type="entry name" value="SF2_C"/>
    <property type="match status" value="1"/>
</dbReference>
<dbReference type="InterPro" id="IPR001650">
    <property type="entry name" value="Helicase_C-like"/>
</dbReference>
<dbReference type="InterPro" id="IPR014001">
    <property type="entry name" value="Helicase_ATP-bd"/>
</dbReference>
<comment type="caution">
    <text evidence="3">The sequence shown here is derived from an EMBL/GenBank/DDBJ whole genome shotgun (WGS) entry which is preliminary data.</text>
</comment>
<dbReference type="Pfam" id="PF22548">
    <property type="entry name" value="AEP-TOTE"/>
    <property type="match status" value="1"/>
</dbReference>
<feature type="domain" description="Helicase ATP-binding" evidence="1">
    <location>
        <begin position="415"/>
        <end position="565"/>
    </location>
</feature>
<organism evidence="3 4">
    <name type="scientific">Ectobacillus funiculus</name>
    <dbReference type="NCBI Taxonomy" id="137993"/>
    <lineage>
        <taxon>Bacteria</taxon>
        <taxon>Bacillati</taxon>
        <taxon>Bacillota</taxon>
        <taxon>Bacilli</taxon>
        <taxon>Bacillales</taxon>
        <taxon>Bacillaceae</taxon>
        <taxon>Ectobacillus</taxon>
    </lineage>
</organism>
<keyword evidence="3" id="KW-0067">ATP-binding</keyword>
<reference evidence="3 4" key="1">
    <citation type="submission" date="2024-09" db="EMBL/GenBank/DDBJ databases">
        <authorList>
            <person name="Sun Q."/>
            <person name="Mori K."/>
        </authorList>
    </citation>
    <scope>NUCLEOTIDE SEQUENCE [LARGE SCALE GENOMIC DNA]</scope>
    <source>
        <strain evidence="3 4">JCM 11201</strain>
    </source>
</reference>
<protein>
    <submittedName>
        <fullName evidence="3">DEAD/DEAH box helicase family protein</fullName>
    </submittedName>
</protein>
<dbReference type="CDD" id="cd17926">
    <property type="entry name" value="DEXHc_RE"/>
    <property type="match status" value="1"/>
</dbReference>
<dbReference type="Gene3D" id="3.40.50.300">
    <property type="entry name" value="P-loop containing nucleotide triphosphate hydrolases"/>
    <property type="match status" value="2"/>
</dbReference>
<dbReference type="InterPro" id="IPR050742">
    <property type="entry name" value="Helicase_Restrict-Modif_Enz"/>
</dbReference>
<evidence type="ECO:0000259" key="1">
    <source>
        <dbReference type="PROSITE" id="PS51192"/>
    </source>
</evidence>
<gene>
    <name evidence="3" type="ORF">ACFFMS_05720</name>
</gene>
<dbReference type="GO" id="GO:0004386">
    <property type="term" value="F:helicase activity"/>
    <property type="evidence" value="ECO:0007669"/>
    <property type="project" value="UniProtKB-KW"/>
</dbReference>
<dbReference type="PROSITE" id="PS51192">
    <property type="entry name" value="HELICASE_ATP_BIND_1"/>
    <property type="match status" value="1"/>
</dbReference>
<evidence type="ECO:0000313" key="3">
    <source>
        <dbReference type="EMBL" id="MFB9758036.1"/>
    </source>
</evidence>
<keyword evidence="3" id="KW-0347">Helicase</keyword>
<dbReference type="InterPro" id="IPR027417">
    <property type="entry name" value="P-loop_NTPase"/>
</dbReference>
<dbReference type="InterPro" id="IPR054347">
    <property type="entry name" value="TOTE_primase"/>
</dbReference>
<dbReference type="Pfam" id="PF04851">
    <property type="entry name" value="ResIII"/>
    <property type="match status" value="1"/>
</dbReference>
<proteinExistence type="predicted"/>
<keyword evidence="3" id="KW-0547">Nucleotide-binding</keyword>
<dbReference type="PANTHER" id="PTHR47396:SF1">
    <property type="entry name" value="ATP-DEPENDENT HELICASE IRC3-RELATED"/>
    <property type="match status" value="1"/>
</dbReference>
<evidence type="ECO:0000259" key="2">
    <source>
        <dbReference type="PROSITE" id="PS51194"/>
    </source>
</evidence>
<feature type="domain" description="Helicase C-terminal" evidence="2">
    <location>
        <begin position="614"/>
        <end position="765"/>
    </location>
</feature>
<dbReference type="PROSITE" id="PS51194">
    <property type="entry name" value="HELICASE_CTER"/>
    <property type="match status" value="1"/>
</dbReference>
<keyword evidence="4" id="KW-1185">Reference proteome</keyword>
<keyword evidence="3" id="KW-0378">Hydrolase</keyword>
<dbReference type="EMBL" id="JBHMAF010000020">
    <property type="protein sequence ID" value="MFB9758036.1"/>
    <property type="molecule type" value="Genomic_DNA"/>
</dbReference>
<dbReference type="Proteomes" id="UP001589609">
    <property type="component" value="Unassembled WGS sequence"/>
</dbReference>
<accession>A0ABV5WCC4</accession>
<name>A0ABV5WCC4_9BACI</name>
<dbReference type="SUPFAM" id="SSF52540">
    <property type="entry name" value="P-loop containing nucleoside triphosphate hydrolases"/>
    <property type="match status" value="2"/>
</dbReference>